<gene>
    <name evidence="1" type="ORF">B0H63DRAFT_526819</name>
</gene>
<keyword evidence="2" id="KW-1185">Reference proteome</keyword>
<dbReference type="AlphaFoldDB" id="A0AAE0K9P2"/>
<sequence length="117" mass="12990">MNFTLHYSSQNLPDQHYRVNSIVDAGKLGPVHQDGEEQGEKGFGVCAPRLPGRVVINEDHFNNVVFAIQAYKNGILEPSSSKPPENLEDIRNRVAGSRGTASPTQSVYERLVRMIAR</sequence>
<reference evidence="1" key="2">
    <citation type="submission" date="2023-06" db="EMBL/GenBank/DDBJ databases">
        <authorList>
            <consortium name="Lawrence Berkeley National Laboratory"/>
            <person name="Haridas S."/>
            <person name="Hensen N."/>
            <person name="Bonometti L."/>
            <person name="Westerberg I."/>
            <person name="Brannstrom I.O."/>
            <person name="Guillou S."/>
            <person name="Cros-Aarteil S."/>
            <person name="Calhoun S."/>
            <person name="Kuo A."/>
            <person name="Mondo S."/>
            <person name="Pangilinan J."/>
            <person name="Riley R."/>
            <person name="LaButti K."/>
            <person name="Andreopoulos B."/>
            <person name="Lipzen A."/>
            <person name="Chen C."/>
            <person name="Yanf M."/>
            <person name="Daum C."/>
            <person name="Ng V."/>
            <person name="Clum A."/>
            <person name="Steindorff A."/>
            <person name="Ohm R."/>
            <person name="Martin F."/>
            <person name="Silar P."/>
            <person name="Natvig D."/>
            <person name="Lalanne C."/>
            <person name="Gautier V."/>
            <person name="Ament-velasquez S.L."/>
            <person name="Kruys A."/>
            <person name="Hutchinson M.I."/>
            <person name="Powell A.J."/>
            <person name="Barry K."/>
            <person name="Miller A.N."/>
            <person name="Grigoriev I.V."/>
            <person name="Debuchy R."/>
            <person name="Gladieux P."/>
            <person name="Thoren M.H."/>
            <person name="Johannesson H."/>
        </authorList>
    </citation>
    <scope>NUCLEOTIDE SEQUENCE</scope>
    <source>
        <strain evidence="1">CBS 232.78</strain>
    </source>
</reference>
<comment type="caution">
    <text evidence="1">The sequence shown here is derived from an EMBL/GenBank/DDBJ whole genome shotgun (WGS) entry which is preliminary data.</text>
</comment>
<dbReference type="Proteomes" id="UP001285441">
    <property type="component" value="Unassembled WGS sequence"/>
</dbReference>
<evidence type="ECO:0000313" key="2">
    <source>
        <dbReference type="Proteomes" id="UP001285441"/>
    </source>
</evidence>
<protein>
    <submittedName>
        <fullName evidence="1">Uncharacterized protein</fullName>
    </submittedName>
</protein>
<dbReference type="EMBL" id="JAULSW010000008">
    <property type="protein sequence ID" value="KAK3371956.1"/>
    <property type="molecule type" value="Genomic_DNA"/>
</dbReference>
<reference evidence="1" key="1">
    <citation type="journal article" date="2023" name="Mol. Phylogenet. Evol.">
        <title>Genome-scale phylogeny and comparative genomics of the fungal order Sordariales.</title>
        <authorList>
            <person name="Hensen N."/>
            <person name="Bonometti L."/>
            <person name="Westerberg I."/>
            <person name="Brannstrom I.O."/>
            <person name="Guillou S."/>
            <person name="Cros-Aarteil S."/>
            <person name="Calhoun S."/>
            <person name="Haridas S."/>
            <person name="Kuo A."/>
            <person name="Mondo S."/>
            <person name="Pangilinan J."/>
            <person name="Riley R."/>
            <person name="LaButti K."/>
            <person name="Andreopoulos B."/>
            <person name="Lipzen A."/>
            <person name="Chen C."/>
            <person name="Yan M."/>
            <person name="Daum C."/>
            <person name="Ng V."/>
            <person name="Clum A."/>
            <person name="Steindorff A."/>
            <person name="Ohm R.A."/>
            <person name="Martin F."/>
            <person name="Silar P."/>
            <person name="Natvig D.O."/>
            <person name="Lalanne C."/>
            <person name="Gautier V."/>
            <person name="Ament-Velasquez S.L."/>
            <person name="Kruys A."/>
            <person name="Hutchinson M.I."/>
            <person name="Powell A.J."/>
            <person name="Barry K."/>
            <person name="Miller A.N."/>
            <person name="Grigoriev I.V."/>
            <person name="Debuchy R."/>
            <person name="Gladieux P."/>
            <person name="Hiltunen Thoren M."/>
            <person name="Johannesson H."/>
        </authorList>
    </citation>
    <scope>NUCLEOTIDE SEQUENCE</scope>
    <source>
        <strain evidence="1">CBS 232.78</strain>
    </source>
</reference>
<name>A0AAE0K9P2_9PEZI</name>
<accession>A0AAE0K9P2</accession>
<organism evidence="1 2">
    <name type="scientific">Podospora didyma</name>
    <dbReference type="NCBI Taxonomy" id="330526"/>
    <lineage>
        <taxon>Eukaryota</taxon>
        <taxon>Fungi</taxon>
        <taxon>Dikarya</taxon>
        <taxon>Ascomycota</taxon>
        <taxon>Pezizomycotina</taxon>
        <taxon>Sordariomycetes</taxon>
        <taxon>Sordariomycetidae</taxon>
        <taxon>Sordariales</taxon>
        <taxon>Podosporaceae</taxon>
        <taxon>Podospora</taxon>
    </lineage>
</organism>
<proteinExistence type="predicted"/>
<evidence type="ECO:0000313" key="1">
    <source>
        <dbReference type="EMBL" id="KAK3371956.1"/>
    </source>
</evidence>